<dbReference type="InterPro" id="IPR005467">
    <property type="entry name" value="His_kinase_dom"/>
</dbReference>
<evidence type="ECO:0000259" key="10">
    <source>
        <dbReference type="PROSITE" id="PS50109"/>
    </source>
</evidence>
<keyword evidence="6 11" id="KW-0418">Kinase</keyword>
<evidence type="ECO:0000313" key="11">
    <source>
        <dbReference type="EMBL" id="SFF19905.1"/>
    </source>
</evidence>
<dbReference type="Gene3D" id="3.30.565.10">
    <property type="entry name" value="Histidine kinase-like ATPase, C-terminal domain"/>
    <property type="match status" value="1"/>
</dbReference>
<evidence type="ECO:0000256" key="6">
    <source>
        <dbReference type="ARBA" id="ARBA00022777"/>
    </source>
</evidence>
<keyword evidence="9" id="KW-1133">Transmembrane helix</keyword>
<evidence type="ECO:0000256" key="5">
    <source>
        <dbReference type="ARBA" id="ARBA00022741"/>
    </source>
</evidence>
<keyword evidence="3" id="KW-0597">Phosphoprotein</keyword>
<keyword evidence="12" id="KW-1185">Reference proteome</keyword>
<gene>
    <name evidence="11" type="ORF">SAMN02745121_07466</name>
</gene>
<accession>A0A1I2GQL3</accession>
<keyword evidence="9" id="KW-0812">Transmembrane</keyword>
<dbReference type="AlphaFoldDB" id="A0A1I2GQL3"/>
<dbReference type="InterPro" id="IPR036097">
    <property type="entry name" value="HisK_dim/P_sf"/>
</dbReference>
<reference evidence="12" key="1">
    <citation type="submission" date="2016-10" db="EMBL/GenBank/DDBJ databases">
        <authorList>
            <person name="Varghese N."/>
            <person name="Submissions S."/>
        </authorList>
    </citation>
    <scope>NUCLEOTIDE SEQUENCE [LARGE SCALE GENOMIC DNA]</scope>
    <source>
        <strain evidence="12">ATCC 25963</strain>
    </source>
</reference>
<dbReference type="InterPro" id="IPR036890">
    <property type="entry name" value="HATPase_C_sf"/>
</dbReference>
<evidence type="ECO:0000313" key="12">
    <source>
        <dbReference type="Proteomes" id="UP000199400"/>
    </source>
</evidence>
<name>A0A1I2GQL3_9BACT</name>
<dbReference type="STRING" id="54.SAMN02745121_07466"/>
<dbReference type="GO" id="GO:0000155">
    <property type="term" value="F:phosphorelay sensor kinase activity"/>
    <property type="evidence" value="ECO:0007669"/>
    <property type="project" value="InterPro"/>
</dbReference>
<evidence type="ECO:0000256" key="9">
    <source>
        <dbReference type="SAM" id="Phobius"/>
    </source>
</evidence>
<protein>
    <recommendedName>
        <fullName evidence="2">histidine kinase</fullName>
        <ecNumber evidence="2">2.7.13.3</ecNumber>
    </recommendedName>
</protein>
<dbReference type="Pfam" id="PF02518">
    <property type="entry name" value="HATPase_c"/>
    <property type="match status" value="1"/>
</dbReference>
<sequence>MNASQFRFKRWRTGLLATAMVFAIGAIAALGVMDERSLVSTTRLESSREARVLAEVLASEFRAGLSSLGGDEPAGAAHAEGSAWRFEHTSLLVEPRQLLHEDAIADDAHHRLLVWATATDDLRTIDGTPVDLPSVVQAATAGESSAWLTPSEALRLGLPEELAVAGLSRVEDPRFGEWILAVVSSTERQRARESRRYARTIIMVSLASLVVLGFGLVLLRTQRQERAFERMLARESMRAHQEVQLAREGRAATMLTFAAGIAHELSTPLGVIAMRAEQLENNAEDDRARRGARAITEQVAKIRENARGFLAIARGAAPLRERFPAADVLRSAVSRVRHRFERAGVSLRVHSLSDLPWIYGDARLLEHALTNLLLNACDASRERGEVELSASLRGAQLEIAVSDRGGGIDPAVRARLQPFFSTKAEGTGLGLAIASEVMRMHRGELRLEDRPGGGTNAVLRLPAERMSDDALADEAQDPNFAG</sequence>
<dbReference type="PRINTS" id="PR00344">
    <property type="entry name" value="BCTRLSENSOR"/>
</dbReference>
<dbReference type="SUPFAM" id="SSF47384">
    <property type="entry name" value="Homodimeric domain of signal transducing histidine kinase"/>
    <property type="match status" value="1"/>
</dbReference>
<dbReference type="EMBL" id="FOMX01000034">
    <property type="protein sequence ID" value="SFF19905.1"/>
    <property type="molecule type" value="Genomic_DNA"/>
</dbReference>
<keyword evidence="5" id="KW-0547">Nucleotide-binding</keyword>
<dbReference type="SUPFAM" id="SSF55874">
    <property type="entry name" value="ATPase domain of HSP90 chaperone/DNA topoisomerase II/histidine kinase"/>
    <property type="match status" value="1"/>
</dbReference>
<keyword evidence="4" id="KW-0808">Transferase</keyword>
<dbReference type="PROSITE" id="PS50109">
    <property type="entry name" value="HIS_KIN"/>
    <property type="match status" value="1"/>
</dbReference>
<feature type="domain" description="Histidine kinase" evidence="10">
    <location>
        <begin position="260"/>
        <end position="465"/>
    </location>
</feature>
<evidence type="ECO:0000256" key="2">
    <source>
        <dbReference type="ARBA" id="ARBA00012438"/>
    </source>
</evidence>
<keyword evidence="8" id="KW-0902">Two-component regulatory system</keyword>
<dbReference type="InterPro" id="IPR004358">
    <property type="entry name" value="Sig_transdc_His_kin-like_C"/>
</dbReference>
<dbReference type="OrthoDB" id="9773941at2"/>
<evidence type="ECO:0000256" key="8">
    <source>
        <dbReference type="ARBA" id="ARBA00023012"/>
    </source>
</evidence>
<feature type="transmembrane region" description="Helical" evidence="9">
    <location>
        <begin position="197"/>
        <end position="219"/>
    </location>
</feature>
<dbReference type="EC" id="2.7.13.3" evidence="2"/>
<dbReference type="SMART" id="SM00387">
    <property type="entry name" value="HATPase_c"/>
    <property type="match status" value="1"/>
</dbReference>
<evidence type="ECO:0000256" key="7">
    <source>
        <dbReference type="ARBA" id="ARBA00022840"/>
    </source>
</evidence>
<proteinExistence type="predicted"/>
<dbReference type="Proteomes" id="UP000199400">
    <property type="component" value="Unassembled WGS sequence"/>
</dbReference>
<organism evidence="11 12">
    <name type="scientific">Nannocystis exedens</name>
    <dbReference type="NCBI Taxonomy" id="54"/>
    <lineage>
        <taxon>Bacteria</taxon>
        <taxon>Pseudomonadati</taxon>
        <taxon>Myxococcota</taxon>
        <taxon>Polyangia</taxon>
        <taxon>Nannocystales</taxon>
        <taxon>Nannocystaceae</taxon>
        <taxon>Nannocystis</taxon>
    </lineage>
</organism>
<dbReference type="RefSeq" id="WP_096327066.1">
    <property type="nucleotide sequence ID" value="NZ_FOMX01000034.1"/>
</dbReference>
<evidence type="ECO:0000256" key="1">
    <source>
        <dbReference type="ARBA" id="ARBA00000085"/>
    </source>
</evidence>
<dbReference type="InterPro" id="IPR003661">
    <property type="entry name" value="HisK_dim/P_dom"/>
</dbReference>
<evidence type="ECO:0000256" key="3">
    <source>
        <dbReference type="ARBA" id="ARBA00022553"/>
    </source>
</evidence>
<evidence type="ECO:0000256" key="4">
    <source>
        <dbReference type="ARBA" id="ARBA00022679"/>
    </source>
</evidence>
<dbReference type="CDD" id="cd00082">
    <property type="entry name" value="HisKA"/>
    <property type="match status" value="1"/>
</dbReference>
<keyword evidence="9" id="KW-0472">Membrane</keyword>
<dbReference type="InterPro" id="IPR003594">
    <property type="entry name" value="HATPase_dom"/>
</dbReference>
<dbReference type="GO" id="GO:0005524">
    <property type="term" value="F:ATP binding"/>
    <property type="evidence" value="ECO:0007669"/>
    <property type="project" value="UniProtKB-KW"/>
</dbReference>
<dbReference type="PANTHER" id="PTHR43065:SF10">
    <property type="entry name" value="PEROXIDE STRESS-ACTIVATED HISTIDINE KINASE MAK3"/>
    <property type="match status" value="1"/>
</dbReference>
<comment type="catalytic activity">
    <reaction evidence="1">
        <text>ATP + protein L-histidine = ADP + protein N-phospho-L-histidine.</text>
        <dbReference type="EC" id="2.7.13.3"/>
    </reaction>
</comment>
<dbReference type="Gene3D" id="1.10.287.130">
    <property type="match status" value="1"/>
</dbReference>
<dbReference type="PANTHER" id="PTHR43065">
    <property type="entry name" value="SENSOR HISTIDINE KINASE"/>
    <property type="match status" value="1"/>
</dbReference>
<keyword evidence="7" id="KW-0067">ATP-binding</keyword>